<dbReference type="EMBL" id="KF118994">
    <property type="protein sequence ID" value="AIA86259.1"/>
    <property type="molecule type" value="Genomic_DNA"/>
</dbReference>
<organism evidence="2">
    <name type="scientific">uncultured Thermotoga sp</name>
    <dbReference type="NCBI Taxonomy" id="388610"/>
    <lineage>
        <taxon>Bacteria</taxon>
        <taxon>Thermotogati</taxon>
        <taxon>Thermotogota</taxon>
        <taxon>Thermotogae</taxon>
        <taxon>Thermotogales</taxon>
        <taxon>Thermotogaceae</taxon>
        <taxon>Thermotoga</taxon>
        <taxon>environmental samples</taxon>
    </lineage>
</organism>
<feature type="region of interest" description="Disordered" evidence="1">
    <location>
        <begin position="1"/>
        <end position="183"/>
    </location>
</feature>
<feature type="compositionally biased region" description="Low complexity" evidence="1">
    <location>
        <begin position="55"/>
        <end position="65"/>
    </location>
</feature>
<evidence type="ECO:0000313" key="2">
    <source>
        <dbReference type="EMBL" id="AIA86259.1"/>
    </source>
</evidence>
<feature type="non-terminal residue" evidence="2">
    <location>
        <position position="183"/>
    </location>
</feature>
<accession>A0A060BTL3</accession>
<dbReference type="AlphaFoldDB" id="A0A060BTL3"/>
<feature type="compositionally biased region" description="Basic residues" evidence="1">
    <location>
        <begin position="147"/>
        <end position="162"/>
    </location>
</feature>
<feature type="compositionally biased region" description="Basic residues" evidence="1">
    <location>
        <begin position="174"/>
        <end position="183"/>
    </location>
</feature>
<reference evidence="2" key="1">
    <citation type="journal article" date="2013" name="Environ. Microbiol.">
        <title>Seasonally variable intestinal metagenomes of the red palm weevil (Rhynchophorus ferrugineus).</title>
        <authorList>
            <person name="Jia S."/>
            <person name="Zhang X."/>
            <person name="Zhang G."/>
            <person name="Yin A."/>
            <person name="Zhang S."/>
            <person name="Li F."/>
            <person name="Wang L."/>
            <person name="Zhao D."/>
            <person name="Yun Q."/>
            <person name="Tala"/>
            <person name="Wang J."/>
            <person name="Sun G."/>
            <person name="Baabdullah M."/>
            <person name="Yu X."/>
            <person name="Hu S."/>
            <person name="Al-Mssallem I.S."/>
            <person name="Yu J."/>
        </authorList>
    </citation>
    <scope>NUCLEOTIDE SEQUENCE</scope>
</reference>
<sequence length="183" mass="19229">PRAPRGRRGASGGRRPRARPGGPRAAGGGRLLAGRVVGPGGCRSPPGGQGDGRRGAVLVRRAASGPAHGCEPLPRGRHVPGHPPRPRRRRGAHPGVRRRRVLRLAGVGARPVHRRPARPGLPAVDGRRRAQPLRGPQPAAPVGVQRARGRRAVRHPARRRLPARGVGAGAGRHDARRHAGITD</sequence>
<protein>
    <submittedName>
        <fullName evidence="2">AXE1</fullName>
    </submittedName>
</protein>
<feature type="non-terminal residue" evidence="2">
    <location>
        <position position="1"/>
    </location>
</feature>
<name>A0A060BTL3_9THEM</name>
<feature type="compositionally biased region" description="Basic residues" evidence="1">
    <location>
        <begin position="1"/>
        <end position="18"/>
    </location>
</feature>
<proteinExistence type="predicted"/>
<evidence type="ECO:0000256" key="1">
    <source>
        <dbReference type="SAM" id="MobiDB-lite"/>
    </source>
</evidence>
<feature type="compositionally biased region" description="Gly residues" evidence="1">
    <location>
        <begin position="24"/>
        <end position="41"/>
    </location>
</feature>
<feature type="compositionally biased region" description="Basic residues" evidence="1">
    <location>
        <begin position="75"/>
        <end position="102"/>
    </location>
</feature>